<evidence type="ECO:0000313" key="4">
    <source>
        <dbReference type="EMBL" id="MFC4411181.1"/>
    </source>
</evidence>
<protein>
    <submittedName>
        <fullName evidence="4">Methylmalonyl-CoA epimerase</fullName>
        <ecNumber evidence="4">5.1.99.1</ecNumber>
    </submittedName>
</protein>
<dbReference type="InterPro" id="IPR017515">
    <property type="entry name" value="MeMalonyl-CoA_epimerase"/>
</dbReference>
<accession>A0ABV8X5H1</accession>
<evidence type="ECO:0000259" key="3">
    <source>
        <dbReference type="PROSITE" id="PS51819"/>
    </source>
</evidence>
<comment type="similarity">
    <text evidence="1">Belongs to the methylmalonyl-CoA epimerase family.</text>
</comment>
<dbReference type="EMBL" id="JBHSEC010000019">
    <property type="protein sequence ID" value="MFC4411181.1"/>
    <property type="molecule type" value="Genomic_DNA"/>
</dbReference>
<dbReference type="NCBIfam" id="TIGR03081">
    <property type="entry name" value="metmalonyl_epim"/>
    <property type="match status" value="1"/>
</dbReference>
<evidence type="ECO:0000256" key="1">
    <source>
        <dbReference type="ARBA" id="ARBA00009308"/>
    </source>
</evidence>
<dbReference type="InterPro" id="IPR051785">
    <property type="entry name" value="MMCE/EMCE_epimerase"/>
</dbReference>
<comment type="caution">
    <text evidence="4">The sequence shown here is derived from an EMBL/GenBank/DDBJ whole genome shotgun (WGS) entry which is preliminary data.</text>
</comment>
<dbReference type="InterPro" id="IPR037523">
    <property type="entry name" value="VOC_core"/>
</dbReference>
<dbReference type="Gene3D" id="3.10.180.10">
    <property type="entry name" value="2,3-Dihydroxybiphenyl 1,2-Dioxygenase, domain 1"/>
    <property type="match status" value="1"/>
</dbReference>
<reference evidence="5" key="1">
    <citation type="journal article" date="2019" name="Int. J. Syst. Evol. Microbiol.">
        <title>The Global Catalogue of Microorganisms (GCM) 10K type strain sequencing project: providing services to taxonomists for standard genome sequencing and annotation.</title>
        <authorList>
            <consortium name="The Broad Institute Genomics Platform"/>
            <consortium name="The Broad Institute Genome Sequencing Center for Infectious Disease"/>
            <person name="Wu L."/>
            <person name="Ma J."/>
        </authorList>
    </citation>
    <scope>NUCLEOTIDE SEQUENCE [LARGE SCALE GENOMIC DNA]</scope>
    <source>
        <strain evidence="5">CCUG 59778</strain>
    </source>
</reference>
<evidence type="ECO:0000256" key="2">
    <source>
        <dbReference type="ARBA" id="ARBA00022723"/>
    </source>
</evidence>
<evidence type="ECO:0000313" key="5">
    <source>
        <dbReference type="Proteomes" id="UP001595817"/>
    </source>
</evidence>
<gene>
    <name evidence="4" type="primary">mce</name>
    <name evidence="4" type="ORF">ACFOZY_12195</name>
</gene>
<keyword evidence="4" id="KW-0413">Isomerase</keyword>
<dbReference type="GO" id="GO:0004493">
    <property type="term" value="F:methylmalonyl-CoA epimerase activity"/>
    <property type="evidence" value="ECO:0007669"/>
    <property type="project" value="UniProtKB-EC"/>
</dbReference>
<name>A0ABV8X5H1_9LACT</name>
<keyword evidence="2" id="KW-0479">Metal-binding</keyword>
<dbReference type="CDD" id="cd07249">
    <property type="entry name" value="MMCE"/>
    <property type="match status" value="1"/>
</dbReference>
<dbReference type="PANTHER" id="PTHR43048:SF3">
    <property type="entry name" value="METHYLMALONYL-COA EPIMERASE, MITOCHONDRIAL"/>
    <property type="match status" value="1"/>
</dbReference>
<dbReference type="Pfam" id="PF13669">
    <property type="entry name" value="Glyoxalase_4"/>
    <property type="match status" value="1"/>
</dbReference>
<organism evidence="4 5">
    <name type="scientific">Chungangia koreensis</name>
    <dbReference type="NCBI Taxonomy" id="752657"/>
    <lineage>
        <taxon>Bacteria</taxon>
        <taxon>Bacillati</taxon>
        <taxon>Bacillota</taxon>
        <taxon>Bacilli</taxon>
        <taxon>Lactobacillales</taxon>
        <taxon>Chungangia</taxon>
    </lineage>
</organism>
<dbReference type="SUPFAM" id="SSF54593">
    <property type="entry name" value="Glyoxalase/Bleomycin resistance protein/Dihydroxybiphenyl dioxygenase"/>
    <property type="match status" value="1"/>
</dbReference>
<feature type="domain" description="VOC" evidence="3">
    <location>
        <begin position="14"/>
        <end position="142"/>
    </location>
</feature>
<keyword evidence="5" id="KW-1185">Reference proteome</keyword>
<sequence>MDIDEAKGMLHLEKVDHIGIAVKDLDKSIPYYTDILGLPLLKIEEVESEKVRVAFIDAGNIKIELLTSMDETSAIHGFLLKRGEGIHHIAFGVKGIEERLAELKEKGVQLINEQPKIGAGGAEVAFLHPKSSYGVLMELCDKSKTEG</sequence>
<dbReference type="PANTHER" id="PTHR43048">
    <property type="entry name" value="METHYLMALONYL-COA EPIMERASE"/>
    <property type="match status" value="1"/>
</dbReference>
<dbReference type="EC" id="5.1.99.1" evidence="4"/>
<dbReference type="PROSITE" id="PS51819">
    <property type="entry name" value="VOC"/>
    <property type="match status" value="1"/>
</dbReference>
<dbReference type="InterPro" id="IPR029068">
    <property type="entry name" value="Glyas_Bleomycin-R_OHBP_Dase"/>
</dbReference>
<dbReference type="Proteomes" id="UP001595817">
    <property type="component" value="Unassembled WGS sequence"/>
</dbReference>
<proteinExistence type="inferred from homology"/>